<feature type="compositionally biased region" description="Basic and acidic residues" evidence="1">
    <location>
        <begin position="287"/>
        <end position="303"/>
    </location>
</feature>
<sequence length="313" mass="34767">MSDKPVIAAAAPDKANQSIAQHEGTMPNPTETPAEITTSTADLEPGDGLDRTKGQITDAKMSDTPVVANAAPDEANQSMAQHEPNAIPASLTQDDKKGSTATTQEIANMVDYIHSDFTRFENGIVETVRQSIPALENAMVERFNQSVTTFEKEMAVRLSQDAFTRLEKTMVEKLTQSMTGFEKETKKKVQDIIDRRNSTLLQMRQGLEKKLDNAPSSTHTEIGDQQTEMQELASDGQNMTEHSIADMDKQYTEALQLSTFVTELIRRLGREQDVIQRVIGIIQNSSKEAKERMDALESRQGERDDMESSEPTE</sequence>
<feature type="region of interest" description="Disordered" evidence="1">
    <location>
        <begin position="285"/>
        <end position="313"/>
    </location>
</feature>
<feature type="compositionally biased region" description="Acidic residues" evidence="1">
    <location>
        <begin position="304"/>
        <end position="313"/>
    </location>
</feature>
<keyword evidence="3" id="KW-1185">Reference proteome</keyword>
<evidence type="ECO:0000256" key="1">
    <source>
        <dbReference type="SAM" id="MobiDB-lite"/>
    </source>
</evidence>
<dbReference type="EMBL" id="LYXU01000001">
    <property type="protein sequence ID" value="OBS29495.1"/>
    <property type="molecule type" value="Genomic_DNA"/>
</dbReference>
<accession>A0A1B8B9T9</accession>
<feature type="region of interest" description="Disordered" evidence="1">
    <location>
        <begin position="1"/>
        <end position="60"/>
    </location>
</feature>
<dbReference type="AlphaFoldDB" id="A0A1B8B9T9"/>
<evidence type="ECO:0000313" key="3">
    <source>
        <dbReference type="Proteomes" id="UP000091967"/>
    </source>
</evidence>
<protein>
    <submittedName>
        <fullName evidence="2">Uncharacterized protein</fullName>
    </submittedName>
</protein>
<dbReference type="Proteomes" id="UP000091967">
    <property type="component" value="Unassembled WGS sequence"/>
</dbReference>
<comment type="caution">
    <text evidence="2">The sequence shown here is derived from an EMBL/GenBank/DDBJ whole genome shotgun (WGS) entry which is preliminary data.</text>
</comment>
<feature type="compositionally biased region" description="Polar residues" evidence="1">
    <location>
        <begin position="27"/>
        <end position="41"/>
    </location>
</feature>
<name>A0A1B8B9T9_FUSPO</name>
<organism evidence="2 3">
    <name type="scientific">Fusarium poae</name>
    <dbReference type="NCBI Taxonomy" id="36050"/>
    <lineage>
        <taxon>Eukaryota</taxon>
        <taxon>Fungi</taxon>
        <taxon>Dikarya</taxon>
        <taxon>Ascomycota</taxon>
        <taxon>Pezizomycotina</taxon>
        <taxon>Sordariomycetes</taxon>
        <taxon>Hypocreomycetidae</taxon>
        <taxon>Hypocreales</taxon>
        <taxon>Nectriaceae</taxon>
        <taxon>Fusarium</taxon>
    </lineage>
</organism>
<evidence type="ECO:0000313" key="2">
    <source>
        <dbReference type="EMBL" id="OBS29495.1"/>
    </source>
</evidence>
<proteinExistence type="predicted"/>
<gene>
    <name evidence="2" type="ORF">FPOA_03432</name>
</gene>
<reference evidence="2 3" key="1">
    <citation type="submission" date="2016-06" db="EMBL/GenBank/DDBJ databases">
        <title>Living apart together: crosstalk between the core and supernumerary genomes in a fungal plant pathogen.</title>
        <authorList>
            <person name="Vanheule A."/>
            <person name="Audenaert K."/>
            <person name="Warris S."/>
            <person name="Van De Geest H."/>
            <person name="Schijlen E."/>
            <person name="Hofte M."/>
            <person name="De Saeger S."/>
            <person name="Haesaert G."/>
            <person name="Waalwijk C."/>
            <person name="Van Der Lee T."/>
        </authorList>
    </citation>
    <scope>NUCLEOTIDE SEQUENCE [LARGE SCALE GENOMIC DNA]</scope>
    <source>
        <strain evidence="2 3">2516</strain>
    </source>
</reference>